<evidence type="ECO:0000313" key="4">
    <source>
        <dbReference type="Proteomes" id="UP000292445"/>
    </source>
</evidence>
<dbReference type="InterPro" id="IPR013342">
    <property type="entry name" value="Mandelate_racemase_C"/>
</dbReference>
<dbReference type="Gene3D" id="3.30.390.10">
    <property type="entry name" value="Enolase-like, N-terminal domain"/>
    <property type="match status" value="1"/>
</dbReference>
<dbReference type="GO" id="GO:0046872">
    <property type="term" value="F:metal ion binding"/>
    <property type="evidence" value="ECO:0007669"/>
    <property type="project" value="UniProtKB-KW"/>
</dbReference>
<dbReference type="InterPro" id="IPR036849">
    <property type="entry name" value="Enolase-like_C_sf"/>
</dbReference>
<evidence type="ECO:0000313" key="3">
    <source>
        <dbReference type="EMBL" id="RZS84982.1"/>
    </source>
</evidence>
<dbReference type="Pfam" id="PF13378">
    <property type="entry name" value="MR_MLE_C"/>
    <property type="match status" value="1"/>
</dbReference>
<dbReference type="Proteomes" id="UP000292445">
    <property type="component" value="Unassembled WGS sequence"/>
</dbReference>
<dbReference type="SFLD" id="SFLDS00001">
    <property type="entry name" value="Enolase"/>
    <property type="match status" value="1"/>
</dbReference>
<dbReference type="AlphaFoldDB" id="A0A4Q7NJH4"/>
<sequence>MVPEGEARIDRVVLRYLNVPLVRPYVVSSRTIRAFDPIVVEVRDSDGRTGWGEALISPGYTDETREGAWDFVVAHGRALRGLSIRSAIGQIAKEVANSPGAASALLSALDMLGRHPVLADASSRMIPLLVPLQSDDKGALAEEIDRRIEEGYRTFKVKVGFDASGDLGRVGVIQQLVAGRALLRLDANRGFSREAGKTFASSLDPAGIELFEQPCGAHDWEDNAAVAAVCRVPFMLDESIYGLPDIDLAAAVPGVTHVKLKLKKIGGIDMLLHAIDLVKERGLIPVLGDGVSIDLGCWMEACVAAAVIRNAGEMNGFMKASRSVFVNEMRLDQGAISLPGGYWPQLDLDALQHYTVKERHAD</sequence>
<evidence type="ECO:0000259" key="2">
    <source>
        <dbReference type="SMART" id="SM00922"/>
    </source>
</evidence>
<dbReference type="SMART" id="SM00922">
    <property type="entry name" value="MR_MLE"/>
    <property type="match status" value="1"/>
</dbReference>
<reference evidence="3 4" key="1">
    <citation type="submission" date="2019-02" db="EMBL/GenBank/DDBJ databases">
        <title>Genomic Encyclopedia of Type Strains, Phase IV (KMG-IV): sequencing the most valuable type-strain genomes for metagenomic binning, comparative biology and taxonomic classification.</title>
        <authorList>
            <person name="Goeker M."/>
        </authorList>
    </citation>
    <scope>NUCLEOTIDE SEQUENCE [LARGE SCALE GENOMIC DNA]</scope>
    <source>
        <strain evidence="3 4">K24</strain>
    </source>
</reference>
<dbReference type="Gene3D" id="3.20.20.120">
    <property type="entry name" value="Enolase-like C-terminal domain"/>
    <property type="match status" value="1"/>
</dbReference>
<dbReference type="SFLD" id="SFLDG00180">
    <property type="entry name" value="muconate_cycloisomerase"/>
    <property type="match status" value="1"/>
</dbReference>
<dbReference type="GO" id="GO:0003824">
    <property type="term" value="F:catalytic activity"/>
    <property type="evidence" value="ECO:0007669"/>
    <property type="project" value="UniProtKB-ARBA"/>
</dbReference>
<feature type="domain" description="Mandelate racemase/muconate lactonizing enzyme C-terminal" evidence="2">
    <location>
        <begin position="137"/>
        <end position="233"/>
    </location>
</feature>
<organism evidence="3 4">
    <name type="scientific">Pigmentiphaga kullae</name>
    <dbReference type="NCBI Taxonomy" id="151784"/>
    <lineage>
        <taxon>Bacteria</taxon>
        <taxon>Pseudomonadati</taxon>
        <taxon>Pseudomonadota</taxon>
        <taxon>Betaproteobacteria</taxon>
        <taxon>Burkholderiales</taxon>
        <taxon>Alcaligenaceae</taxon>
        <taxon>Pigmentiphaga</taxon>
    </lineage>
</organism>
<gene>
    <name evidence="3" type="ORF">EV675_1004</name>
</gene>
<dbReference type="InterPro" id="IPR029017">
    <property type="entry name" value="Enolase-like_N"/>
</dbReference>
<protein>
    <submittedName>
        <fullName evidence="3">L-alanine-DL-glutamate epimerase-like enolase superfamily enzyme</fullName>
    </submittedName>
</protein>
<dbReference type="PANTHER" id="PTHR48073">
    <property type="entry name" value="O-SUCCINYLBENZOATE SYNTHASE-RELATED"/>
    <property type="match status" value="1"/>
</dbReference>
<comment type="caution">
    <text evidence="3">The sequence shown here is derived from an EMBL/GenBank/DDBJ whole genome shotgun (WGS) entry which is preliminary data.</text>
</comment>
<evidence type="ECO:0000256" key="1">
    <source>
        <dbReference type="ARBA" id="ARBA00022723"/>
    </source>
</evidence>
<dbReference type="SUPFAM" id="SSF51604">
    <property type="entry name" value="Enolase C-terminal domain-like"/>
    <property type="match status" value="1"/>
</dbReference>
<name>A0A4Q7NJH4_9BURK</name>
<dbReference type="PANTHER" id="PTHR48073:SF2">
    <property type="entry name" value="O-SUCCINYLBENZOATE SYNTHASE"/>
    <property type="match status" value="1"/>
</dbReference>
<dbReference type="InterPro" id="IPR029065">
    <property type="entry name" value="Enolase_C-like"/>
</dbReference>
<dbReference type="OrthoDB" id="8837888at2"/>
<dbReference type="RefSeq" id="WP_130356286.1">
    <property type="nucleotide sequence ID" value="NZ_SGXC01000001.1"/>
</dbReference>
<keyword evidence="1" id="KW-0479">Metal-binding</keyword>
<dbReference type="EMBL" id="SGXC01000001">
    <property type="protein sequence ID" value="RZS84982.1"/>
    <property type="molecule type" value="Genomic_DNA"/>
</dbReference>
<accession>A0A4Q7NJH4</accession>
<proteinExistence type="predicted"/>
<dbReference type="SUPFAM" id="SSF54826">
    <property type="entry name" value="Enolase N-terminal domain-like"/>
    <property type="match status" value="1"/>
</dbReference>
<keyword evidence="4" id="KW-1185">Reference proteome</keyword>